<dbReference type="GO" id="GO:0016787">
    <property type="term" value="F:hydrolase activity"/>
    <property type="evidence" value="ECO:0007669"/>
    <property type="project" value="UniProtKB-KW"/>
</dbReference>
<sequence length="259" mass="26176">MRSATGLTVRAFTPAGPVETTFAGAARAAGSAEPPVLLVHGFGSDGRRDWIDTGIATALAGTGRTVLVPDLRGHGGTPAPSTAAEAGVPGHLSDLVAVLDEAGATTFDAVGYSMGARLTWDLPAAAPGRLRRAVLGGLAPAEPFEAVDVAALHRAVADGTEPADPLTSMIAGMVRAQGTRAAGLARCVEGLRDTPFAPRSWAGGAPPVLVVGEQDMMTRGIERVAAATDGARLVTVPGDHHEVLAGAAFRRTVLEALTG</sequence>
<comment type="caution">
    <text evidence="2">The sequence shown here is derived from an EMBL/GenBank/DDBJ whole genome shotgun (WGS) entry which is preliminary data.</text>
</comment>
<organism evidence="2 3">
    <name type="scientific">Streptomyces pactum</name>
    <dbReference type="NCBI Taxonomy" id="68249"/>
    <lineage>
        <taxon>Bacteria</taxon>
        <taxon>Bacillati</taxon>
        <taxon>Actinomycetota</taxon>
        <taxon>Actinomycetes</taxon>
        <taxon>Kitasatosporales</taxon>
        <taxon>Streptomycetaceae</taxon>
        <taxon>Streptomyces</taxon>
    </lineage>
</organism>
<evidence type="ECO:0000313" key="2">
    <source>
        <dbReference type="EMBL" id="MBH5338436.1"/>
    </source>
</evidence>
<dbReference type="Gene3D" id="3.40.50.1820">
    <property type="entry name" value="alpha/beta hydrolase"/>
    <property type="match status" value="1"/>
</dbReference>
<dbReference type="InterPro" id="IPR029058">
    <property type="entry name" value="AB_hydrolase_fold"/>
</dbReference>
<dbReference type="PANTHER" id="PTHR43433:SF5">
    <property type="entry name" value="AB HYDROLASE-1 DOMAIN-CONTAINING PROTEIN"/>
    <property type="match status" value="1"/>
</dbReference>
<feature type="domain" description="AB hydrolase-1" evidence="1">
    <location>
        <begin position="36"/>
        <end position="243"/>
    </location>
</feature>
<dbReference type="Proteomes" id="UP000807371">
    <property type="component" value="Unassembled WGS sequence"/>
</dbReference>
<dbReference type="EMBL" id="JACYXC010000001">
    <property type="protein sequence ID" value="MBH5338436.1"/>
    <property type="molecule type" value="Genomic_DNA"/>
</dbReference>
<protein>
    <submittedName>
        <fullName evidence="2">Alpha/beta fold hydrolase</fullName>
    </submittedName>
</protein>
<dbReference type="InterPro" id="IPR000073">
    <property type="entry name" value="AB_hydrolase_1"/>
</dbReference>
<keyword evidence="3" id="KW-1185">Reference proteome</keyword>
<evidence type="ECO:0000313" key="3">
    <source>
        <dbReference type="Proteomes" id="UP000807371"/>
    </source>
</evidence>
<evidence type="ECO:0000259" key="1">
    <source>
        <dbReference type="Pfam" id="PF12697"/>
    </source>
</evidence>
<dbReference type="InterPro" id="IPR050471">
    <property type="entry name" value="AB_hydrolase"/>
</dbReference>
<proteinExistence type="predicted"/>
<reference evidence="2 3" key="1">
    <citation type="submission" date="2020-09" db="EMBL/GenBank/DDBJ databases">
        <title>Biosynthesis of the nuclear factor of activated T cells inhibitor NFAT-133 and its congeners in Streptomyces pactum.</title>
        <authorList>
            <person name="Zhou W."/>
            <person name="Posri P."/>
            <person name="Abugrain M.E."/>
            <person name="Weisberg A.J."/>
            <person name="Chang J.H."/>
            <person name="Mahmud T."/>
        </authorList>
    </citation>
    <scope>NUCLEOTIDE SEQUENCE [LARGE SCALE GENOMIC DNA]</scope>
    <source>
        <strain evidence="2 3">ATCC 27456</strain>
    </source>
</reference>
<dbReference type="SUPFAM" id="SSF53474">
    <property type="entry name" value="alpha/beta-Hydrolases"/>
    <property type="match status" value="1"/>
</dbReference>
<dbReference type="RefSeq" id="WP_197991599.1">
    <property type="nucleotide sequence ID" value="NZ_JACYXC010000001.1"/>
</dbReference>
<name>A0ABS0NTB7_9ACTN</name>
<dbReference type="Pfam" id="PF12697">
    <property type="entry name" value="Abhydrolase_6"/>
    <property type="match status" value="1"/>
</dbReference>
<dbReference type="PANTHER" id="PTHR43433">
    <property type="entry name" value="HYDROLASE, ALPHA/BETA FOLD FAMILY PROTEIN"/>
    <property type="match status" value="1"/>
</dbReference>
<keyword evidence="2" id="KW-0378">Hydrolase</keyword>
<gene>
    <name evidence="2" type="ORF">IHE55_28065</name>
</gene>
<accession>A0ABS0NTB7</accession>